<dbReference type="Gene3D" id="3.80.10.10">
    <property type="entry name" value="Ribonuclease Inhibitor"/>
    <property type="match status" value="1"/>
</dbReference>
<sequence length="731" mass="85875">MKGSCNFKNSIPPEIWIAILNIVFLQEPRAIYSLLLVNSFFYNNLSILVYQELTFKVIDNILFDEEEEISAESNIEEEEEEQNVDFLYQPKKRNTEKLENQNSISDFYLNSRIKKFLTSLKNFKENRKNLTNSKIKNPFLYVKKLTLDSDNQKFFIEHLGLNWVQVLLDNMPNLSSISFLGLLLDDYQISVIKQCKNVESLQLYYRATKNFSTFPPSYRTFDKGFVSLINNLKKLRSLELNLEKKSLSPESFLYLFKKVPNLKKLILLLDSNEFYEFLNDFALRINQNLKNLQILHLSTFSPEFCCNVKLRRNTINLIINNFKNSFEFENKFDEEEDFLNLYPDLTRSVTHKKILSGKKKNIDNINSFKYVGLTEKYFHLNFFLFEEEMYKKNEKMYLSLDHPAGEKLWKSKPKPGEENFGILRYYKKNYFEENSIEQNFSLSDLFKPVIRGVCLVSTGMTHSRKKNEPSSENLISLNAEKNGKTESFFVKPWVKDDIQIPLIEDDFFFYILLNNNASLLNDLLENIDYLIGDLIKSYTDKTFDNIIHPRMNQKILTFNDIQGYLGNIRDLSEVRSAKVDQNLSFCNINTSSGSRRIFWPVKYYYPIDEKKGWQDSLKIAEIKVPSDYKLKFPENDNLIYGKLLPLFDISDSMQLNMNSNSVSVICNECNSEFDESEFEFLNISDDEVISSQKKINNVASESYEATALKRNSSSKLKTDLREEIEKEWDFC</sequence>
<keyword evidence="2" id="KW-1185">Reference proteome</keyword>
<reference evidence="1" key="1">
    <citation type="submission" date="2020-05" db="EMBL/GenBank/DDBJ databases">
        <title>Phylogenomic resolution of chytrid fungi.</title>
        <authorList>
            <person name="Stajich J.E."/>
            <person name="Amses K."/>
            <person name="Simmons R."/>
            <person name="Seto K."/>
            <person name="Myers J."/>
            <person name="Bonds A."/>
            <person name="Quandt C.A."/>
            <person name="Barry K."/>
            <person name="Liu P."/>
            <person name="Grigoriev I."/>
            <person name="Longcore J.E."/>
            <person name="James T.Y."/>
        </authorList>
    </citation>
    <scope>NUCLEOTIDE SEQUENCE</scope>
    <source>
        <strain evidence="1">JEL0476</strain>
    </source>
</reference>
<proteinExistence type="predicted"/>
<dbReference type="InterPro" id="IPR032675">
    <property type="entry name" value="LRR_dom_sf"/>
</dbReference>
<dbReference type="SUPFAM" id="SSF52047">
    <property type="entry name" value="RNI-like"/>
    <property type="match status" value="1"/>
</dbReference>
<evidence type="ECO:0000313" key="1">
    <source>
        <dbReference type="EMBL" id="KAJ3228450.1"/>
    </source>
</evidence>
<organism evidence="1 2">
    <name type="scientific">Clydaea vesicula</name>
    <dbReference type="NCBI Taxonomy" id="447962"/>
    <lineage>
        <taxon>Eukaryota</taxon>
        <taxon>Fungi</taxon>
        <taxon>Fungi incertae sedis</taxon>
        <taxon>Chytridiomycota</taxon>
        <taxon>Chytridiomycota incertae sedis</taxon>
        <taxon>Chytridiomycetes</taxon>
        <taxon>Lobulomycetales</taxon>
        <taxon>Lobulomycetaceae</taxon>
        <taxon>Clydaea</taxon>
    </lineage>
</organism>
<name>A0AAD5Y3X0_9FUNG</name>
<dbReference type="AlphaFoldDB" id="A0AAD5Y3X0"/>
<protein>
    <submittedName>
        <fullName evidence="1">Uncharacterized protein</fullName>
    </submittedName>
</protein>
<dbReference type="Proteomes" id="UP001211065">
    <property type="component" value="Unassembled WGS sequence"/>
</dbReference>
<accession>A0AAD5Y3X0</accession>
<gene>
    <name evidence="1" type="ORF">HK099_000005</name>
</gene>
<dbReference type="EMBL" id="JADGJW010000001">
    <property type="protein sequence ID" value="KAJ3228450.1"/>
    <property type="molecule type" value="Genomic_DNA"/>
</dbReference>
<comment type="caution">
    <text evidence="1">The sequence shown here is derived from an EMBL/GenBank/DDBJ whole genome shotgun (WGS) entry which is preliminary data.</text>
</comment>
<evidence type="ECO:0000313" key="2">
    <source>
        <dbReference type="Proteomes" id="UP001211065"/>
    </source>
</evidence>